<feature type="transmembrane region" description="Helical" evidence="1">
    <location>
        <begin position="253"/>
        <end position="275"/>
    </location>
</feature>
<dbReference type="InterPro" id="IPR037213">
    <property type="entry name" value="Run_dom_sf"/>
</dbReference>
<protein>
    <submittedName>
        <fullName evidence="5">RUN domain-containing protein</fullName>
    </submittedName>
</protein>
<dbReference type="PANTHER" id="PTHR46070">
    <property type="entry name" value="PINSTRIPE, ISOFORM A"/>
    <property type="match status" value="1"/>
</dbReference>
<dbReference type="SUPFAM" id="SSF140741">
    <property type="entry name" value="RUN domain-like"/>
    <property type="match status" value="1"/>
</dbReference>
<dbReference type="InterPro" id="IPR047278">
    <property type="entry name" value="DEN5A/B"/>
</dbReference>
<keyword evidence="4" id="KW-1185">Reference proteome</keyword>
<evidence type="ECO:0000313" key="3">
    <source>
        <dbReference type="EMBL" id="VDP10292.1"/>
    </source>
</evidence>
<dbReference type="GO" id="GO:0005085">
    <property type="term" value="F:guanyl-nucleotide exchange factor activity"/>
    <property type="evidence" value="ECO:0007669"/>
    <property type="project" value="InterPro"/>
</dbReference>
<evidence type="ECO:0000313" key="4">
    <source>
        <dbReference type="Proteomes" id="UP000270296"/>
    </source>
</evidence>
<feature type="transmembrane region" description="Helical" evidence="1">
    <location>
        <begin position="220"/>
        <end position="241"/>
    </location>
</feature>
<feature type="domain" description="RUN" evidence="2">
    <location>
        <begin position="9"/>
        <end position="157"/>
    </location>
</feature>
<dbReference type="Pfam" id="PF02759">
    <property type="entry name" value="RUN"/>
    <property type="match status" value="1"/>
</dbReference>
<dbReference type="PROSITE" id="PS50826">
    <property type="entry name" value="RUN"/>
    <property type="match status" value="1"/>
</dbReference>
<dbReference type="PANTHER" id="PTHR46070:SF1">
    <property type="entry name" value="PINSTRIPE, ISOFORM A"/>
    <property type="match status" value="1"/>
</dbReference>
<evidence type="ECO:0000313" key="5">
    <source>
        <dbReference type="WBParaSite" id="SBAD_0000681201-mRNA-1"/>
    </source>
</evidence>
<keyword evidence="1" id="KW-0472">Membrane</keyword>
<reference evidence="3 4" key="2">
    <citation type="submission" date="2018-11" db="EMBL/GenBank/DDBJ databases">
        <authorList>
            <consortium name="Pathogen Informatics"/>
        </authorList>
    </citation>
    <scope>NUCLEOTIDE SEQUENCE [LARGE SCALE GENOMIC DNA]</scope>
</reference>
<sequence length="331" mass="37656">MKIQKGSLTHLLCGEKGLVWCIIEAFLVGFHSSRLFRQFFPWDFIEKFVAWSHELLMDPNFLSSDESKSLMRYCCALVSKIDSHSALGKDGKFEMFILLSIRDHMLSGLISLFAAAPVTQMIYNEPCFLRTPQYRLYLTQLLLALDEFNFDLDESLIFPLPLLYFLNQIFGLGGTKKLKDDFTFDTMGYTFLLLNDLSTASTTICMKMKLNIKELGKNAVLYYNSLFTLPLIAPLIMFEGLPEVMAFDYWTDPVFIGLFLLSCFGGFLLNAATLWCTHCNGPLGTSCMGTIKNIFVTYIGMVIGGDYVYSFWNFAGMHIRYGDFGCFLLLS</sequence>
<dbReference type="GO" id="GO:0031267">
    <property type="term" value="F:small GTPase binding"/>
    <property type="evidence" value="ECO:0007669"/>
    <property type="project" value="InterPro"/>
</dbReference>
<gene>
    <name evidence="3" type="ORF">SBAD_LOCUS6557</name>
</gene>
<feature type="transmembrane region" description="Helical" evidence="1">
    <location>
        <begin position="295"/>
        <end position="312"/>
    </location>
</feature>
<name>A0A183ISG0_9BILA</name>
<reference evidence="5" key="1">
    <citation type="submission" date="2016-06" db="UniProtKB">
        <authorList>
            <consortium name="WormBaseParasite"/>
        </authorList>
    </citation>
    <scope>IDENTIFICATION</scope>
</reference>
<accession>A0A183ISG0</accession>
<evidence type="ECO:0000256" key="1">
    <source>
        <dbReference type="SAM" id="Phobius"/>
    </source>
</evidence>
<dbReference type="InterPro" id="IPR004012">
    <property type="entry name" value="Run_dom"/>
</dbReference>
<dbReference type="Proteomes" id="UP000270296">
    <property type="component" value="Unassembled WGS sequence"/>
</dbReference>
<evidence type="ECO:0000259" key="2">
    <source>
        <dbReference type="PROSITE" id="PS50826"/>
    </source>
</evidence>
<dbReference type="OrthoDB" id="6019893at2759"/>
<dbReference type="SMART" id="SM00593">
    <property type="entry name" value="RUN"/>
    <property type="match status" value="1"/>
</dbReference>
<dbReference type="Gene3D" id="1.20.58.900">
    <property type="match status" value="1"/>
</dbReference>
<dbReference type="WBParaSite" id="SBAD_0000681201-mRNA-1">
    <property type="protein sequence ID" value="SBAD_0000681201-mRNA-1"/>
    <property type="gene ID" value="SBAD_0000681201"/>
</dbReference>
<keyword evidence="1" id="KW-0812">Transmembrane</keyword>
<dbReference type="EMBL" id="UZAM01009854">
    <property type="protein sequence ID" value="VDP10292.1"/>
    <property type="molecule type" value="Genomic_DNA"/>
</dbReference>
<dbReference type="AlphaFoldDB" id="A0A183ISG0"/>
<organism evidence="5">
    <name type="scientific">Soboliphyme baturini</name>
    <dbReference type="NCBI Taxonomy" id="241478"/>
    <lineage>
        <taxon>Eukaryota</taxon>
        <taxon>Metazoa</taxon>
        <taxon>Ecdysozoa</taxon>
        <taxon>Nematoda</taxon>
        <taxon>Enoplea</taxon>
        <taxon>Dorylaimia</taxon>
        <taxon>Dioctophymatida</taxon>
        <taxon>Dioctophymatoidea</taxon>
        <taxon>Soboliphymatidae</taxon>
        <taxon>Soboliphyme</taxon>
    </lineage>
</organism>
<proteinExistence type="predicted"/>
<keyword evidence="1" id="KW-1133">Transmembrane helix</keyword>